<proteinExistence type="predicted"/>
<accession>A0ACC0GA44</accession>
<protein>
    <submittedName>
        <fullName evidence="1">RRP12-like protein</fullName>
    </submittedName>
</protein>
<gene>
    <name evidence="1" type="ORF">LOK49_LG10G02889</name>
</gene>
<organism evidence="1 2">
    <name type="scientific">Camellia lanceoleosa</name>
    <dbReference type="NCBI Taxonomy" id="1840588"/>
    <lineage>
        <taxon>Eukaryota</taxon>
        <taxon>Viridiplantae</taxon>
        <taxon>Streptophyta</taxon>
        <taxon>Embryophyta</taxon>
        <taxon>Tracheophyta</taxon>
        <taxon>Spermatophyta</taxon>
        <taxon>Magnoliopsida</taxon>
        <taxon>eudicotyledons</taxon>
        <taxon>Gunneridae</taxon>
        <taxon>Pentapetalae</taxon>
        <taxon>asterids</taxon>
        <taxon>Ericales</taxon>
        <taxon>Theaceae</taxon>
        <taxon>Camellia</taxon>
    </lineage>
</organism>
<name>A0ACC0GA44_9ERIC</name>
<sequence length="1196" mass="132115">MNKPHKTTTQDSIHHHHDRRRRHHHHHYEGRRRRNHQDHHYDHQELTDTGFTDASDLCQQLLDRYGKSSAPQHRYLCATASATRSIIESESLPLTPLSYFAAAISTVAASDTTSLDSNAVSALSSFLAIVLPLVPKDSIVASKAGDAVGVLVELVDRLGEELATASARSLVKCLGVLLGFCDLEDWDSVKVGFGTLLKFSIDRRPKVRKCAQDCVVRVFKSFKSSTVIKEASKLVLSSLKGYMHLAVEINASAVLDGSKDEISKPEHLEVIHTLTLLKHIVPYLSVKVSLKVLQQLHKLMNSHSTALTRHIFSVIEAIFETSKAEVVILQAENIIKPLTSYVNMGAKNPNDTILSAATLLKSALDKLQTGEASKWIDNLPLVFDSIAGLLASEASTASQASNTLQELINFHIRSNCLTIDNESVDDEVKHSMESSAVKSTCAIFENVLSSCGGVPNEQSLAVISALFRKLGEISYFYMKGTILKLADIMTLACRNKSDTKHLQECIGSAVIAIGPEKILALLPINPNAEDPSCSNVWLIPILRNHVVGSSLGFFMEHVVPLAESFQRVCAKVKKSVIQEELQAYARGCWGLLPAFCRHPTDTYQNFGSLVKLLVTFITKDSFMLENIAIALQELVNQNKTVVRSNEGTGEFATLPKTSEINGSSVVFKSKPPYSKKIASRNIRALASCARELVQALVDVFFDSPPEKRAYLKDAIGCLASITDSSVTKSIFISSLERFQLINDLGEFGKQGSHISASADQEQGNITPSEKGTKRCLTVELASSLVEGASEDMIASIFDLIKHTLQESDEVGQTEAYHTLSRILEAHSWFCSSHINELMDFLIGLKSPVVITTVRSRFACLQILLVHTIEGSLDEENSKAFLVLNEIILTIKDSTEEARKAAYDLLIGIHSSLQRFSSATSDEPYQKLINMIMGYLSGSSPHIKSGAVSALSVLVHNNAEICLLIPDLVPTVLALLQTKAVEVIKAVLGFVKVLVSSHQANDLQNFLPDIINGVLSWSSISRHHFREKVTIILEITMRKCGVATVESLAPEKHKNFVKSVMANRHGKTSSKETGTTDQEPKVSESSPRGRQRKRKHSEFSTPSEDGGKMEPRERMWEKKHKGFIPSKNERMRPVKDGNSYHDRKGQSQGSARNKTRNFNRHHTESRNTQAKQTKVSKKFGVTKSAEHKKVGRKQQKY</sequence>
<keyword evidence="2" id="KW-1185">Reference proteome</keyword>
<reference evidence="1 2" key="1">
    <citation type="journal article" date="2022" name="Plant J.">
        <title>Chromosome-level genome of Camellia lanceoleosa provides a valuable resource for understanding genome evolution and self-incompatibility.</title>
        <authorList>
            <person name="Gong W."/>
            <person name="Xiao S."/>
            <person name="Wang L."/>
            <person name="Liao Z."/>
            <person name="Chang Y."/>
            <person name="Mo W."/>
            <person name="Hu G."/>
            <person name="Li W."/>
            <person name="Zhao G."/>
            <person name="Zhu H."/>
            <person name="Hu X."/>
            <person name="Ji K."/>
            <person name="Xiang X."/>
            <person name="Song Q."/>
            <person name="Yuan D."/>
            <person name="Jin S."/>
            <person name="Zhang L."/>
        </authorList>
    </citation>
    <scope>NUCLEOTIDE SEQUENCE [LARGE SCALE GENOMIC DNA]</scope>
    <source>
        <strain evidence="1">SQ_2022a</strain>
    </source>
</reference>
<dbReference type="Proteomes" id="UP001060215">
    <property type="component" value="Chromosome 10"/>
</dbReference>
<comment type="caution">
    <text evidence="1">The sequence shown here is derived from an EMBL/GenBank/DDBJ whole genome shotgun (WGS) entry which is preliminary data.</text>
</comment>
<evidence type="ECO:0000313" key="1">
    <source>
        <dbReference type="EMBL" id="KAI7997809.1"/>
    </source>
</evidence>
<evidence type="ECO:0000313" key="2">
    <source>
        <dbReference type="Proteomes" id="UP001060215"/>
    </source>
</evidence>
<dbReference type="EMBL" id="CM045767">
    <property type="protein sequence ID" value="KAI7997809.1"/>
    <property type="molecule type" value="Genomic_DNA"/>
</dbReference>